<feature type="region of interest" description="Disordered" evidence="5">
    <location>
        <begin position="26"/>
        <end position="218"/>
    </location>
</feature>
<dbReference type="AlphaFoldDB" id="A0A9P5SQF6"/>
<dbReference type="GO" id="GO:0000776">
    <property type="term" value="C:kinetochore"/>
    <property type="evidence" value="ECO:0007669"/>
    <property type="project" value="InterPro"/>
</dbReference>
<comment type="similarity">
    <text evidence="2">Belongs to the CENP-C/MIF2 family.</text>
</comment>
<feature type="compositionally biased region" description="Basic and acidic residues" evidence="5">
    <location>
        <begin position="122"/>
        <end position="134"/>
    </location>
</feature>
<evidence type="ECO:0000313" key="7">
    <source>
        <dbReference type="EMBL" id="KAF9335232.1"/>
    </source>
</evidence>
<evidence type="ECO:0000256" key="4">
    <source>
        <dbReference type="ARBA" id="ARBA00023242"/>
    </source>
</evidence>
<proteinExistence type="inferred from homology"/>
<dbReference type="Proteomes" id="UP000696485">
    <property type="component" value="Unassembled WGS sequence"/>
</dbReference>
<protein>
    <submittedName>
        <fullName evidence="7">Centromere protein C</fullName>
    </submittedName>
</protein>
<accession>A0A9P5SQF6</accession>
<evidence type="ECO:0000256" key="1">
    <source>
        <dbReference type="ARBA" id="ARBA00004123"/>
    </source>
</evidence>
<name>A0A9P5SQF6_9FUNG</name>
<dbReference type="GO" id="GO:0019237">
    <property type="term" value="F:centromeric DNA binding"/>
    <property type="evidence" value="ECO:0007669"/>
    <property type="project" value="InterPro"/>
</dbReference>
<dbReference type="GO" id="GO:0051455">
    <property type="term" value="P:spindle attachment to meiosis I kinetochore"/>
    <property type="evidence" value="ECO:0007669"/>
    <property type="project" value="TreeGrafter"/>
</dbReference>
<comment type="caution">
    <text evidence="7">The sequence shown here is derived from an EMBL/GenBank/DDBJ whole genome shotgun (WGS) entry which is preliminary data.</text>
</comment>
<dbReference type="SUPFAM" id="SSF51182">
    <property type="entry name" value="RmlC-like cupins"/>
    <property type="match status" value="1"/>
</dbReference>
<feature type="compositionally biased region" description="Basic and acidic residues" evidence="5">
    <location>
        <begin position="338"/>
        <end position="348"/>
    </location>
</feature>
<dbReference type="PANTHER" id="PTHR16684">
    <property type="entry name" value="CENTROMERE PROTEIN C"/>
    <property type="match status" value="1"/>
</dbReference>
<dbReference type="Pfam" id="PF11699">
    <property type="entry name" value="CENP-C_C"/>
    <property type="match status" value="1"/>
</dbReference>
<feature type="compositionally biased region" description="Acidic residues" evidence="5">
    <location>
        <begin position="187"/>
        <end position="198"/>
    </location>
</feature>
<dbReference type="InterPro" id="IPR028386">
    <property type="entry name" value="CENP-C/Mif2/cnp3"/>
</dbReference>
<gene>
    <name evidence="7" type="primary">CENPC1</name>
    <name evidence="7" type="ORF">BG006_000621</name>
</gene>
<dbReference type="GO" id="GO:0051315">
    <property type="term" value="P:attachment of mitotic spindle microtubules to kinetochore"/>
    <property type="evidence" value="ECO:0007669"/>
    <property type="project" value="TreeGrafter"/>
</dbReference>
<evidence type="ECO:0000259" key="6">
    <source>
        <dbReference type="Pfam" id="PF11699"/>
    </source>
</evidence>
<feature type="region of interest" description="Disordered" evidence="5">
    <location>
        <begin position="338"/>
        <end position="400"/>
    </location>
</feature>
<organism evidence="7 8">
    <name type="scientific">Podila minutissima</name>
    <dbReference type="NCBI Taxonomy" id="64525"/>
    <lineage>
        <taxon>Eukaryota</taxon>
        <taxon>Fungi</taxon>
        <taxon>Fungi incertae sedis</taxon>
        <taxon>Mucoromycota</taxon>
        <taxon>Mortierellomycotina</taxon>
        <taxon>Mortierellomycetes</taxon>
        <taxon>Mortierellales</taxon>
        <taxon>Mortierellaceae</taxon>
        <taxon>Podila</taxon>
    </lineage>
</organism>
<evidence type="ECO:0000256" key="2">
    <source>
        <dbReference type="ARBA" id="ARBA00010291"/>
    </source>
</evidence>
<keyword evidence="3" id="KW-0238">DNA-binding</keyword>
<keyword evidence="4" id="KW-0539">Nucleus</keyword>
<dbReference type="InterPro" id="IPR011051">
    <property type="entry name" value="RmlC_Cupin_sf"/>
</dbReference>
<evidence type="ECO:0000256" key="5">
    <source>
        <dbReference type="SAM" id="MobiDB-lite"/>
    </source>
</evidence>
<dbReference type="EMBL" id="JAAAUY010000110">
    <property type="protein sequence ID" value="KAF9335232.1"/>
    <property type="molecule type" value="Genomic_DNA"/>
</dbReference>
<comment type="subcellular location">
    <subcellularLocation>
        <location evidence="1">Nucleus</location>
    </subcellularLocation>
</comment>
<dbReference type="PANTHER" id="PTHR16684:SF11">
    <property type="entry name" value="CENTROMERE PROTEIN C"/>
    <property type="match status" value="1"/>
</dbReference>
<sequence>MDKSAASDQYSEVDHYMDSAAALSELNGKANVKTKSTATSEIESVGRSSKQASPATVESIAQKKSKVPNGISAEPAPPTTQARLSRVPPQMVITEVPRAAPPCDDASVRRSRRTRLPPLDYWKNERAIYERSKTTPDAGRVIRGVIRPSEEPSEEVEMPPRKRQNTAKTRTDPQSKSDQSNNKDNEDPTDSCDADDEHESIAQSGFDEDPRIEGQVVDPTTGSVIFRVLAENKDTMSRFKVMPESGYKHHMGLVFGELSSGVMKIEPDREKPNRLAHSGTVIFYVTKGRVAATINNSTFAVTTGGQFMVPRGCQYSIKNVGREDSIIFYARVKAHDAEPVPAPGERKDGKKRKKGNTECSVKDLKPGNKKQLPPPSPEPSPEVSSQSSPEPVAVAIKKGR</sequence>
<reference evidence="7" key="1">
    <citation type="journal article" date="2020" name="Fungal Divers.">
        <title>Resolving the Mortierellaceae phylogeny through synthesis of multi-gene phylogenetics and phylogenomics.</title>
        <authorList>
            <person name="Vandepol N."/>
            <person name="Liber J."/>
            <person name="Desiro A."/>
            <person name="Na H."/>
            <person name="Kennedy M."/>
            <person name="Barry K."/>
            <person name="Grigoriev I.V."/>
            <person name="Miller A.N."/>
            <person name="O'Donnell K."/>
            <person name="Stajich J.E."/>
            <person name="Bonito G."/>
        </authorList>
    </citation>
    <scope>NUCLEOTIDE SEQUENCE</scope>
    <source>
        <strain evidence="7">NVP1</strain>
    </source>
</reference>
<feature type="compositionally biased region" description="Basic and acidic residues" evidence="5">
    <location>
        <begin position="169"/>
        <end position="186"/>
    </location>
</feature>
<dbReference type="Gene3D" id="2.60.120.10">
    <property type="entry name" value="Jelly Rolls"/>
    <property type="match status" value="1"/>
</dbReference>
<dbReference type="InterPro" id="IPR014710">
    <property type="entry name" value="RmlC-like_jellyroll"/>
</dbReference>
<evidence type="ECO:0000256" key="3">
    <source>
        <dbReference type="ARBA" id="ARBA00023125"/>
    </source>
</evidence>
<keyword evidence="8" id="KW-1185">Reference proteome</keyword>
<feature type="compositionally biased region" description="Low complexity" evidence="5">
    <location>
        <begin position="381"/>
        <end position="392"/>
    </location>
</feature>
<feature type="compositionally biased region" description="Polar residues" evidence="5">
    <location>
        <begin position="33"/>
        <end position="56"/>
    </location>
</feature>
<evidence type="ECO:0000313" key="8">
    <source>
        <dbReference type="Proteomes" id="UP000696485"/>
    </source>
</evidence>
<feature type="domain" description="Mif2/CENP-C cupin" evidence="6">
    <location>
        <begin position="257"/>
        <end position="330"/>
    </location>
</feature>
<dbReference type="GO" id="GO:0051382">
    <property type="term" value="P:kinetochore assembly"/>
    <property type="evidence" value="ECO:0007669"/>
    <property type="project" value="InterPro"/>
</dbReference>
<dbReference type="GO" id="GO:0005634">
    <property type="term" value="C:nucleus"/>
    <property type="evidence" value="ECO:0007669"/>
    <property type="project" value="UniProtKB-SubCell"/>
</dbReference>
<dbReference type="InterPro" id="IPR025974">
    <property type="entry name" value="Mif2/CENP-C_cupin"/>
</dbReference>